<gene>
    <name evidence="1" type="ORF">CI1B_23690</name>
</gene>
<protein>
    <submittedName>
        <fullName evidence="1">Uncharacterized protein</fullName>
    </submittedName>
</protein>
<proteinExistence type="predicted"/>
<sequence length="30" mass="3432">MRAWKSLGQSYGDDANFTFEIDMAGRADYD</sequence>
<reference evidence="1" key="1">
    <citation type="submission" date="2019-02" db="EMBL/GenBank/DDBJ databases">
        <authorList>
            <person name="Pothier F.J."/>
        </authorList>
    </citation>
    <scope>NUCLEOTIDE SEQUENCE</scope>
    <source>
        <strain evidence="1">CI-1B</strain>
    </source>
</reference>
<comment type="caution">
    <text evidence="1">The sequence shown here is derived from an EMBL/GenBank/DDBJ whole genome shotgun (WGS) entry which is preliminary data.</text>
</comment>
<dbReference type="Proteomes" id="UP000328092">
    <property type="component" value="Unassembled WGS sequence"/>
</dbReference>
<dbReference type="EMBL" id="CAADFC020000008">
    <property type="protein sequence ID" value="VIO68809.1"/>
    <property type="molecule type" value="Genomic_DNA"/>
</dbReference>
<evidence type="ECO:0000313" key="2">
    <source>
        <dbReference type="Proteomes" id="UP000328092"/>
    </source>
</evidence>
<dbReference type="AlphaFoldDB" id="A0A508T189"/>
<organism evidence="1 2">
    <name type="scientific">Bradyrhizobium ivorense</name>
    <dbReference type="NCBI Taxonomy" id="2511166"/>
    <lineage>
        <taxon>Bacteria</taxon>
        <taxon>Pseudomonadati</taxon>
        <taxon>Pseudomonadota</taxon>
        <taxon>Alphaproteobacteria</taxon>
        <taxon>Hyphomicrobiales</taxon>
        <taxon>Nitrobacteraceae</taxon>
        <taxon>Bradyrhizobium</taxon>
    </lineage>
</organism>
<name>A0A508T189_9BRAD</name>
<accession>A0A508T189</accession>
<keyword evidence="2" id="KW-1185">Reference proteome</keyword>
<evidence type="ECO:0000313" key="1">
    <source>
        <dbReference type="EMBL" id="VIO68809.1"/>
    </source>
</evidence>